<evidence type="ECO:0000313" key="3">
    <source>
        <dbReference type="Proteomes" id="UP000694925"/>
    </source>
</evidence>
<dbReference type="PROSITE" id="PS51450">
    <property type="entry name" value="LRR"/>
    <property type="match status" value="5"/>
</dbReference>
<keyword evidence="1" id="KW-0433">Leucine-rich repeat</keyword>
<proteinExistence type="predicted"/>
<dbReference type="GO" id="GO:0005737">
    <property type="term" value="C:cytoplasm"/>
    <property type="evidence" value="ECO:0007669"/>
    <property type="project" value="TreeGrafter"/>
</dbReference>
<sequence length="554" mass="64512">MSPHTLQEVLPVHLSKSNIKEYVNQKMEICNLVKISISGQNIKSIDIDLNLSKLREIDISYNQLSEFPNRSLMENVRVLPSLEELDISWNLLSNCLQTINSFATFIPNMYKLKIFNNPFADIVDPDVIDYLIQTYIPKLQFINNCKCENLCLSQNYFPCAFNMCKLNSKRRNKLIYLKHNTCENVEQMKLLEKKNIEHAKYIHISQDFIVASNASKRAKNVQEFCATCCLLSTFPFTKPLNHLIKLNLGNNYISLLDDFTQENLPSLRYLDLTNNLITSLESMGSFYTLQEFYCGNNEIEKIAQIDNVKTWQALRIIDLSENPLTMDTFYKKFLIFHLSSIEVDLSAEYLPQLESLDLSKNQITYLWGLHSFKHLRTLCLSYNCLEIFSGDEYEKTKCIYPKLYTLFLDHNYIKSVTNITKQKLPVIKHVFLNNNHLQNINEIIYCSTLESLILDYNEIEALNVEDFVENDNLKLLSLENNKIKSLEFTKALKKLKKLYVAHNCVENEIEMQYLLLLKNLEEITFEGNPLYNESNGNKIIVTDFGVRDAEIEKI</sequence>
<dbReference type="PRINTS" id="PR00019">
    <property type="entry name" value="LEURICHRPT"/>
</dbReference>
<dbReference type="SUPFAM" id="SSF52058">
    <property type="entry name" value="L domain-like"/>
    <property type="match status" value="1"/>
</dbReference>
<dbReference type="RefSeq" id="XP_017886958.1">
    <property type="nucleotide sequence ID" value="XM_018031469.1"/>
</dbReference>
<dbReference type="SMART" id="SM00365">
    <property type="entry name" value="LRR_SD22"/>
    <property type="match status" value="8"/>
</dbReference>
<name>A0AAJ7NBG0_9HYME</name>
<dbReference type="PANTHER" id="PTHR15454:SF56">
    <property type="entry name" value="PROTEIN PHOSPHATASE 1 REGULATORY SUBUNIT 7-RELATED"/>
    <property type="match status" value="1"/>
</dbReference>
<keyword evidence="2" id="KW-0677">Repeat</keyword>
<dbReference type="SUPFAM" id="SSF52047">
    <property type="entry name" value="RNI-like"/>
    <property type="match status" value="1"/>
</dbReference>
<dbReference type="InterPro" id="IPR003591">
    <property type="entry name" value="Leu-rich_rpt_typical-subtyp"/>
</dbReference>
<dbReference type="AlphaFoldDB" id="A0AAJ7NBG0"/>
<evidence type="ECO:0000256" key="2">
    <source>
        <dbReference type="ARBA" id="ARBA00022737"/>
    </source>
</evidence>
<dbReference type="Proteomes" id="UP000694925">
    <property type="component" value="Unplaced"/>
</dbReference>
<dbReference type="InterPro" id="IPR032675">
    <property type="entry name" value="LRR_dom_sf"/>
</dbReference>
<dbReference type="PANTHER" id="PTHR15454">
    <property type="entry name" value="NISCHARIN RELATED"/>
    <property type="match status" value="1"/>
</dbReference>
<evidence type="ECO:0000256" key="1">
    <source>
        <dbReference type="ARBA" id="ARBA00022614"/>
    </source>
</evidence>
<dbReference type="GeneID" id="108629085"/>
<dbReference type="Gene3D" id="3.80.10.10">
    <property type="entry name" value="Ribonuclease Inhibitor"/>
    <property type="match status" value="5"/>
</dbReference>
<reference evidence="4" key="1">
    <citation type="submission" date="2025-08" db="UniProtKB">
        <authorList>
            <consortium name="RefSeq"/>
        </authorList>
    </citation>
    <scope>IDENTIFICATION</scope>
    <source>
        <tissue evidence="4">Whole body</tissue>
    </source>
</reference>
<dbReference type="Pfam" id="PF13855">
    <property type="entry name" value="LRR_8"/>
    <property type="match status" value="2"/>
</dbReference>
<dbReference type="InterPro" id="IPR001611">
    <property type="entry name" value="Leu-rich_rpt"/>
</dbReference>
<gene>
    <name evidence="4" type="primary">LOC108629085</name>
</gene>
<dbReference type="SMART" id="SM00369">
    <property type="entry name" value="LRR_TYP"/>
    <property type="match status" value="6"/>
</dbReference>
<keyword evidence="3" id="KW-1185">Reference proteome</keyword>
<evidence type="ECO:0000313" key="4">
    <source>
        <dbReference type="RefSeq" id="XP_017886958.1"/>
    </source>
</evidence>
<protein>
    <submittedName>
        <fullName evidence="4">Uncharacterized protein LOC108629085</fullName>
    </submittedName>
</protein>
<accession>A0AAJ7NBG0</accession>
<dbReference type="KEGG" id="ccal:108629085"/>
<organism evidence="3 4">
    <name type="scientific">Ceratina calcarata</name>
    <dbReference type="NCBI Taxonomy" id="156304"/>
    <lineage>
        <taxon>Eukaryota</taxon>
        <taxon>Metazoa</taxon>
        <taxon>Ecdysozoa</taxon>
        <taxon>Arthropoda</taxon>
        <taxon>Hexapoda</taxon>
        <taxon>Insecta</taxon>
        <taxon>Pterygota</taxon>
        <taxon>Neoptera</taxon>
        <taxon>Endopterygota</taxon>
        <taxon>Hymenoptera</taxon>
        <taxon>Apocrita</taxon>
        <taxon>Aculeata</taxon>
        <taxon>Apoidea</taxon>
        <taxon>Anthophila</taxon>
        <taxon>Apidae</taxon>
        <taxon>Ceratina</taxon>
        <taxon>Zadontomerus</taxon>
    </lineage>
</organism>
<dbReference type="Pfam" id="PF13516">
    <property type="entry name" value="LRR_6"/>
    <property type="match status" value="1"/>
</dbReference>